<evidence type="ECO:0000256" key="2">
    <source>
        <dbReference type="ARBA" id="ARBA00022448"/>
    </source>
</evidence>
<dbReference type="EMBL" id="CP119881">
    <property type="protein sequence ID" value="WFD36865.1"/>
    <property type="molecule type" value="Genomic_DNA"/>
</dbReference>
<dbReference type="PANTHER" id="PTHR23511:SF5">
    <property type="entry name" value="MAJOR FACILITATOR-TYPE TRANSPORTER HXNZ-RELATED"/>
    <property type="match status" value="1"/>
</dbReference>
<dbReference type="Gene3D" id="1.20.1250.20">
    <property type="entry name" value="MFS general substrate transporter like domains"/>
    <property type="match status" value="1"/>
</dbReference>
<evidence type="ECO:0000256" key="6">
    <source>
        <dbReference type="SAM" id="MobiDB-lite"/>
    </source>
</evidence>
<name>A0AAF0EU53_9BASI</name>
<feature type="transmembrane region" description="Helical" evidence="7">
    <location>
        <begin position="477"/>
        <end position="498"/>
    </location>
</feature>
<dbReference type="GO" id="GO:0022857">
    <property type="term" value="F:transmembrane transporter activity"/>
    <property type="evidence" value="ECO:0007669"/>
    <property type="project" value="InterPro"/>
</dbReference>
<organism evidence="9 10">
    <name type="scientific">Malassezia cuniculi</name>
    <dbReference type="NCBI Taxonomy" id="948313"/>
    <lineage>
        <taxon>Eukaryota</taxon>
        <taxon>Fungi</taxon>
        <taxon>Dikarya</taxon>
        <taxon>Basidiomycota</taxon>
        <taxon>Ustilaginomycotina</taxon>
        <taxon>Malasseziomycetes</taxon>
        <taxon>Malasseziales</taxon>
        <taxon>Malasseziaceae</taxon>
        <taxon>Malassezia</taxon>
    </lineage>
</organism>
<evidence type="ECO:0000313" key="10">
    <source>
        <dbReference type="Proteomes" id="UP001219933"/>
    </source>
</evidence>
<feature type="transmembrane region" description="Helical" evidence="7">
    <location>
        <begin position="194"/>
        <end position="218"/>
    </location>
</feature>
<feature type="transmembrane region" description="Helical" evidence="7">
    <location>
        <begin position="108"/>
        <end position="129"/>
    </location>
</feature>
<dbReference type="InterPro" id="IPR011701">
    <property type="entry name" value="MFS"/>
</dbReference>
<dbReference type="InterPro" id="IPR020846">
    <property type="entry name" value="MFS_dom"/>
</dbReference>
<dbReference type="PANTHER" id="PTHR23511">
    <property type="entry name" value="SYNAPTIC VESICLE GLYCOPROTEIN 2"/>
    <property type="match status" value="1"/>
</dbReference>
<sequence>MQSEPAVEAQHTRFAKEHVDAEHAPRDIGDAESVDSHVMLARELGLSVQYERQAALINKAIKEEIGFGPFQIKLSLLAGFGWFADNIWFGALSVSLTRFRREFGEQHVGMATFALYVGLLFGSTFWGFASDVIGRRPSWNITLFLTAVFAIAVGGAPSFAAAAILVGCLGLGLGGNLPVDGAVLIEFLPGTHQWIVTFLSFFWCIGQLFASLIGWAFIPNFSCPDEGPCPRSENMGWRYMWFLLGGVTLIMWFVRFFVYPIPESPKYLLAMKREEEAMEVLQFIAKENGKTTSLTLEKLHEVGLGRTEVLAEPAAVDAVDIEKKEDLAQTHTRSSRRFIKPKVTDWGASMSPRRIREALSVMHQSPISALFASRKMALNTVLICMCWGAVGLAYPLFNSFIAIYLEQKSNVSSTPTSISEQYRQLVIIAVCGVPGSLFASAMVELPYAGRRGSMAIFTCLTGVFLFLFTTAKSSDAVLGWSCAVSLVQNAMYAILYAITYEVFPAPQRGTGDGLAMSTQRVFGIAAPLIATFASKDEPNTPIYVSGAMFLVASIVMVFLPYEPRGHDAL</sequence>
<accession>A0AAF0EU53</accession>
<keyword evidence="10" id="KW-1185">Reference proteome</keyword>
<evidence type="ECO:0000256" key="5">
    <source>
        <dbReference type="ARBA" id="ARBA00023136"/>
    </source>
</evidence>
<evidence type="ECO:0000256" key="4">
    <source>
        <dbReference type="ARBA" id="ARBA00022989"/>
    </source>
</evidence>
<dbReference type="SUPFAM" id="SSF103473">
    <property type="entry name" value="MFS general substrate transporter"/>
    <property type="match status" value="1"/>
</dbReference>
<feature type="compositionally biased region" description="Basic and acidic residues" evidence="6">
    <location>
        <begin position="10"/>
        <end position="26"/>
    </location>
</feature>
<feature type="transmembrane region" description="Helical" evidence="7">
    <location>
        <begin position="381"/>
        <end position="405"/>
    </location>
</feature>
<proteinExistence type="predicted"/>
<evidence type="ECO:0000313" key="9">
    <source>
        <dbReference type="EMBL" id="WFD36865.1"/>
    </source>
</evidence>
<dbReference type="Pfam" id="PF00083">
    <property type="entry name" value="Sugar_tr"/>
    <property type="match status" value="1"/>
</dbReference>
<feature type="domain" description="Major facilitator superfamily (MFS) profile" evidence="8">
    <location>
        <begin position="74"/>
        <end position="564"/>
    </location>
</feature>
<comment type="subcellular location">
    <subcellularLocation>
        <location evidence="1">Membrane</location>
        <topology evidence="1">Multi-pass membrane protein</topology>
    </subcellularLocation>
</comment>
<feature type="transmembrane region" description="Helical" evidence="7">
    <location>
        <begin position="542"/>
        <end position="561"/>
    </location>
</feature>
<keyword evidence="3 7" id="KW-0812">Transmembrane</keyword>
<protein>
    <recommendedName>
        <fullName evidence="8">Major facilitator superfamily (MFS) profile domain-containing protein</fullName>
    </recommendedName>
</protein>
<dbReference type="Proteomes" id="UP001219933">
    <property type="component" value="Chromosome 5"/>
</dbReference>
<keyword evidence="4 7" id="KW-1133">Transmembrane helix</keyword>
<evidence type="ECO:0000256" key="1">
    <source>
        <dbReference type="ARBA" id="ARBA00004141"/>
    </source>
</evidence>
<keyword evidence="5 7" id="KW-0472">Membrane</keyword>
<keyword evidence="2" id="KW-0813">Transport</keyword>
<evidence type="ECO:0000256" key="7">
    <source>
        <dbReference type="SAM" id="Phobius"/>
    </source>
</evidence>
<dbReference type="InterPro" id="IPR005828">
    <property type="entry name" value="MFS_sugar_transport-like"/>
</dbReference>
<feature type="transmembrane region" description="Helical" evidence="7">
    <location>
        <begin position="141"/>
        <end position="173"/>
    </location>
</feature>
<gene>
    <name evidence="9" type="ORF">MCUN1_003755</name>
</gene>
<evidence type="ECO:0000256" key="3">
    <source>
        <dbReference type="ARBA" id="ARBA00022692"/>
    </source>
</evidence>
<feature type="transmembrane region" description="Helical" evidence="7">
    <location>
        <begin position="238"/>
        <end position="258"/>
    </location>
</feature>
<dbReference type="InterPro" id="IPR036259">
    <property type="entry name" value="MFS_trans_sf"/>
</dbReference>
<evidence type="ECO:0000259" key="8">
    <source>
        <dbReference type="PROSITE" id="PS50850"/>
    </source>
</evidence>
<feature type="transmembrane region" description="Helical" evidence="7">
    <location>
        <begin position="425"/>
        <end position="447"/>
    </location>
</feature>
<feature type="transmembrane region" description="Helical" evidence="7">
    <location>
        <begin position="454"/>
        <end position="471"/>
    </location>
</feature>
<dbReference type="PROSITE" id="PS50850">
    <property type="entry name" value="MFS"/>
    <property type="match status" value="1"/>
</dbReference>
<reference evidence="9" key="1">
    <citation type="submission" date="2023-03" db="EMBL/GenBank/DDBJ databases">
        <title>Mating type loci evolution in Malassezia.</title>
        <authorList>
            <person name="Coelho M.A."/>
        </authorList>
    </citation>
    <scope>NUCLEOTIDE SEQUENCE</scope>
    <source>
        <strain evidence="9">CBS 11721</strain>
    </source>
</reference>
<dbReference type="Pfam" id="PF07690">
    <property type="entry name" value="MFS_1"/>
    <property type="match status" value="1"/>
</dbReference>
<dbReference type="GO" id="GO:0016020">
    <property type="term" value="C:membrane"/>
    <property type="evidence" value="ECO:0007669"/>
    <property type="project" value="UniProtKB-SubCell"/>
</dbReference>
<dbReference type="AlphaFoldDB" id="A0AAF0EU53"/>
<feature type="region of interest" description="Disordered" evidence="6">
    <location>
        <begin position="1"/>
        <end position="26"/>
    </location>
</feature>